<comment type="caution">
    <text evidence="2">The sequence shown here is derived from an EMBL/GenBank/DDBJ whole genome shotgun (WGS) entry which is preliminary data.</text>
</comment>
<reference evidence="2 3" key="2">
    <citation type="submission" date="2014-09" db="EMBL/GenBank/DDBJ databases">
        <authorList>
            <consortium name="NBRP consortium"/>
            <person name="Sawabe T."/>
            <person name="Meirelles P."/>
            <person name="Nakanishi M."/>
            <person name="Sayaka M."/>
            <person name="Hattori M."/>
            <person name="Ohkuma M."/>
        </authorList>
    </citation>
    <scope>NUCLEOTIDE SEQUENCE [LARGE SCALE GENOMIC DNA]</scope>
    <source>
        <strain evidence="3">JCM19235</strain>
    </source>
</reference>
<sequence>MNFSFIEFYVRMLGDMAGHTGAVGAYEFKDGVSVRKLFRNEAELLPAIGFPVEAIAVGEDGELTPIFEVIPGAVPMPDAAVEEVHAQYAKRRAPEALSTKSVEPATSTEPTAKTAPKPTTSEDAPTTEKLTRDYLESVADEKGLKGLREIGKLHDVKGKSIPELIERL</sequence>
<keyword evidence="3" id="KW-1185">Reference proteome</keyword>
<dbReference type="Proteomes" id="UP000029228">
    <property type="component" value="Unassembled WGS sequence"/>
</dbReference>
<evidence type="ECO:0000313" key="3">
    <source>
        <dbReference type="Proteomes" id="UP000029228"/>
    </source>
</evidence>
<accession>A0A090S5G6</accession>
<dbReference type="EMBL" id="BBMR01000017">
    <property type="protein sequence ID" value="GAL22950.1"/>
    <property type="molecule type" value="Genomic_DNA"/>
</dbReference>
<reference evidence="2 3" key="1">
    <citation type="submission" date="2014-09" db="EMBL/GenBank/DDBJ databases">
        <title>Vibrio maritimus JCM 19235. (C45) whole genome shotgun sequence.</title>
        <authorList>
            <person name="Sawabe T."/>
            <person name="Meirelles P."/>
            <person name="Nakanishi M."/>
            <person name="Sayaka M."/>
            <person name="Hattori M."/>
            <person name="Ohkuma M."/>
        </authorList>
    </citation>
    <scope>NUCLEOTIDE SEQUENCE [LARGE SCALE GENOMIC DNA]</scope>
    <source>
        <strain evidence="3">JCM19235</strain>
    </source>
</reference>
<feature type="compositionally biased region" description="Low complexity" evidence="1">
    <location>
        <begin position="103"/>
        <end position="122"/>
    </location>
</feature>
<proteinExistence type="predicted"/>
<evidence type="ECO:0000256" key="1">
    <source>
        <dbReference type="SAM" id="MobiDB-lite"/>
    </source>
</evidence>
<organism evidence="2 3">
    <name type="scientific">Vibrio maritimus</name>
    <dbReference type="NCBI Taxonomy" id="990268"/>
    <lineage>
        <taxon>Bacteria</taxon>
        <taxon>Pseudomonadati</taxon>
        <taxon>Pseudomonadota</taxon>
        <taxon>Gammaproteobacteria</taxon>
        <taxon>Vibrionales</taxon>
        <taxon>Vibrionaceae</taxon>
        <taxon>Vibrio</taxon>
    </lineage>
</organism>
<protein>
    <submittedName>
        <fullName evidence="2">Uncharacterized protein</fullName>
    </submittedName>
</protein>
<evidence type="ECO:0000313" key="2">
    <source>
        <dbReference type="EMBL" id="GAL22950.1"/>
    </source>
</evidence>
<dbReference type="STRING" id="990268.JCM19235_1251"/>
<feature type="region of interest" description="Disordered" evidence="1">
    <location>
        <begin position="92"/>
        <end position="131"/>
    </location>
</feature>
<dbReference type="AlphaFoldDB" id="A0A090S5G6"/>
<name>A0A090S5G6_9VIBR</name>
<gene>
    <name evidence="2" type="ORF">JCM19235_1251</name>
</gene>